<dbReference type="GO" id="GO:0140359">
    <property type="term" value="F:ABC-type transporter activity"/>
    <property type="evidence" value="ECO:0007669"/>
    <property type="project" value="InterPro"/>
</dbReference>
<evidence type="ECO:0000256" key="3">
    <source>
        <dbReference type="ARBA" id="ARBA00022448"/>
    </source>
</evidence>
<evidence type="ECO:0000256" key="9">
    <source>
        <dbReference type="ARBA" id="ARBA00023136"/>
    </source>
</evidence>
<dbReference type="InterPro" id="IPR036640">
    <property type="entry name" value="ABC1_TM_sf"/>
</dbReference>
<comment type="caution">
    <text evidence="14">The sequence shown here is derived from an EMBL/GenBank/DDBJ whole genome shotgun (WGS) entry which is preliminary data.</text>
</comment>
<dbReference type="InterPro" id="IPR027417">
    <property type="entry name" value="P-loop_NTPase"/>
</dbReference>
<dbReference type="SMART" id="SM00382">
    <property type="entry name" value="AAA"/>
    <property type="match status" value="1"/>
</dbReference>
<dbReference type="PANTHER" id="PTHR24221:SF654">
    <property type="entry name" value="ATP-BINDING CASSETTE SUB-FAMILY B MEMBER 6"/>
    <property type="match status" value="1"/>
</dbReference>
<evidence type="ECO:0000313" key="15">
    <source>
        <dbReference type="Proteomes" id="UP000324853"/>
    </source>
</evidence>
<dbReference type="OrthoDB" id="501491at2"/>
<evidence type="ECO:0000256" key="10">
    <source>
        <dbReference type="ARBA" id="ARBA00024722"/>
    </source>
</evidence>
<feature type="domain" description="ABC transmembrane type-1" evidence="13">
    <location>
        <begin position="43"/>
        <end position="334"/>
    </location>
</feature>
<comment type="subcellular location">
    <subcellularLocation>
        <location evidence="1">Cell membrane</location>
        <topology evidence="1">Multi-pass membrane protein</topology>
    </subcellularLocation>
</comment>
<dbReference type="InterPro" id="IPR003593">
    <property type="entry name" value="AAA+_ATPase"/>
</dbReference>
<dbReference type="InterPro" id="IPR003439">
    <property type="entry name" value="ABC_transporter-like_ATP-bd"/>
</dbReference>
<keyword evidence="5 11" id="KW-0812">Transmembrane</keyword>
<feature type="domain" description="ABC transporter" evidence="12">
    <location>
        <begin position="368"/>
        <end position="603"/>
    </location>
</feature>
<dbReference type="FunFam" id="3.40.50.300:FF:000299">
    <property type="entry name" value="ABC transporter ATP-binding protein/permease"/>
    <property type="match status" value="1"/>
</dbReference>
<dbReference type="GO" id="GO:0034040">
    <property type="term" value="F:ATPase-coupled lipid transmembrane transporter activity"/>
    <property type="evidence" value="ECO:0007669"/>
    <property type="project" value="TreeGrafter"/>
</dbReference>
<keyword evidence="15" id="KW-1185">Reference proteome</keyword>
<evidence type="ECO:0000256" key="6">
    <source>
        <dbReference type="ARBA" id="ARBA00022741"/>
    </source>
</evidence>
<feature type="transmembrane region" description="Helical" evidence="11">
    <location>
        <begin position="287"/>
        <end position="316"/>
    </location>
</feature>
<dbReference type="PROSITE" id="PS00211">
    <property type="entry name" value="ABC_TRANSPORTER_1"/>
    <property type="match status" value="1"/>
</dbReference>
<feature type="transmembrane region" description="Helical" evidence="11">
    <location>
        <begin position="12"/>
        <end position="32"/>
    </location>
</feature>
<dbReference type="Gene3D" id="1.20.1560.10">
    <property type="entry name" value="ABC transporter type 1, transmembrane domain"/>
    <property type="match status" value="1"/>
</dbReference>
<comment type="function">
    <text evidence="10">Involved in beta-(1--&gt;2)glucan export. Transmembrane domains (TMD) form a pore in the inner membrane and the ATP-binding domain (NBD) is responsible for energy generation.</text>
</comment>
<dbReference type="Gene3D" id="3.40.50.300">
    <property type="entry name" value="P-loop containing nucleotide triphosphate hydrolases"/>
    <property type="match status" value="1"/>
</dbReference>
<evidence type="ECO:0000256" key="4">
    <source>
        <dbReference type="ARBA" id="ARBA00022475"/>
    </source>
</evidence>
<evidence type="ECO:0000256" key="7">
    <source>
        <dbReference type="ARBA" id="ARBA00022840"/>
    </source>
</evidence>
<evidence type="ECO:0000259" key="13">
    <source>
        <dbReference type="PROSITE" id="PS50929"/>
    </source>
</evidence>
<dbReference type="PROSITE" id="PS50893">
    <property type="entry name" value="ABC_TRANSPORTER_2"/>
    <property type="match status" value="1"/>
</dbReference>
<evidence type="ECO:0000259" key="12">
    <source>
        <dbReference type="PROSITE" id="PS50893"/>
    </source>
</evidence>
<dbReference type="SUPFAM" id="SSF52540">
    <property type="entry name" value="P-loop containing nucleoside triphosphate hydrolases"/>
    <property type="match status" value="1"/>
</dbReference>
<comment type="similarity">
    <text evidence="2">Belongs to the ABC transporter superfamily.</text>
</comment>
<dbReference type="Proteomes" id="UP000324853">
    <property type="component" value="Unassembled WGS sequence"/>
</dbReference>
<gene>
    <name evidence="14" type="ORF">FXB38_05005</name>
</gene>
<dbReference type="AlphaFoldDB" id="A0A5S4WYT9"/>
<keyword evidence="3" id="KW-0813">Transport</keyword>
<dbReference type="SUPFAM" id="SSF90123">
    <property type="entry name" value="ABC transporter transmembrane region"/>
    <property type="match status" value="1"/>
</dbReference>
<dbReference type="EMBL" id="VSSR01000009">
    <property type="protein sequence ID" value="TYL87163.1"/>
    <property type="molecule type" value="Genomic_DNA"/>
</dbReference>
<reference evidence="14 15" key="1">
    <citation type="submission" date="2019-08" db="EMBL/GenBank/DDBJ databases">
        <title>Bradyrhizobium hipponensis sp. nov., a rhizobium isolated from a Lupinus angustifolius root nodule in Tunisia.</title>
        <authorList>
            <person name="Off K."/>
            <person name="Rejili M."/>
            <person name="Mars M."/>
            <person name="Brachmann A."/>
            <person name="Marin M."/>
        </authorList>
    </citation>
    <scope>NUCLEOTIDE SEQUENCE [LARGE SCALE GENOMIC DNA]</scope>
    <source>
        <strain evidence="14 15">CTAW11</strain>
    </source>
</reference>
<accession>A0A5S4WYT9</accession>
<keyword evidence="4" id="KW-1003">Cell membrane</keyword>
<dbReference type="PANTHER" id="PTHR24221">
    <property type="entry name" value="ATP-BINDING CASSETTE SUB-FAMILY B"/>
    <property type="match status" value="1"/>
</dbReference>
<evidence type="ECO:0000256" key="5">
    <source>
        <dbReference type="ARBA" id="ARBA00022692"/>
    </source>
</evidence>
<proteinExistence type="inferred from homology"/>
<feature type="transmembrane region" description="Helical" evidence="11">
    <location>
        <begin position="174"/>
        <end position="202"/>
    </location>
</feature>
<dbReference type="GO" id="GO:0016887">
    <property type="term" value="F:ATP hydrolysis activity"/>
    <property type="evidence" value="ECO:0007669"/>
    <property type="project" value="InterPro"/>
</dbReference>
<keyword evidence="9 11" id="KW-0472">Membrane</keyword>
<dbReference type="InterPro" id="IPR011527">
    <property type="entry name" value="ABC1_TM_dom"/>
</dbReference>
<dbReference type="GO" id="GO:0005886">
    <property type="term" value="C:plasma membrane"/>
    <property type="evidence" value="ECO:0007669"/>
    <property type="project" value="UniProtKB-SubCell"/>
</dbReference>
<evidence type="ECO:0000256" key="8">
    <source>
        <dbReference type="ARBA" id="ARBA00022989"/>
    </source>
</evidence>
<keyword evidence="8 11" id="KW-1133">Transmembrane helix</keyword>
<keyword evidence="6" id="KW-0547">Nucleotide-binding</keyword>
<feature type="transmembrane region" description="Helical" evidence="11">
    <location>
        <begin position="39"/>
        <end position="66"/>
    </location>
</feature>
<evidence type="ECO:0000256" key="2">
    <source>
        <dbReference type="ARBA" id="ARBA00005417"/>
    </source>
</evidence>
<dbReference type="PROSITE" id="PS50929">
    <property type="entry name" value="ABC_TM1F"/>
    <property type="match status" value="1"/>
</dbReference>
<evidence type="ECO:0000256" key="1">
    <source>
        <dbReference type="ARBA" id="ARBA00004651"/>
    </source>
</evidence>
<dbReference type="InterPro" id="IPR017871">
    <property type="entry name" value="ABC_transporter-like_CS"/>
</dbReference>
<sequence length="618" mass="67817">MTEREDVSGKRISLARGAAVTVLLLLLQLARLPRWVTPLLVTLGLVSSLAETVGITLVLLFFYLAMGQIELAMSTSGLFGHALEYAASWFASPTATAAVIFLLIVIRAFLAFLHTLISARVGEEINEFARNAVHGRYLSASYRFFQQHDEAQLMEVLGTETWLISGAYASFTKIVVSICSIVLFASFLLGLSVTIAVTAALASLGVSFGIRRLARPVQVLGRDVKQIHQRLGEHMLMTLQAMRTIRAFGQERAHQQRFECASAKVHRASLSLAKIAALVPPLTETGYLLVLCLIVALAHFLGIGFATTLTAVALLYRLQPHIRELEGNLLYLAQIEPQLKSIYLMLSSKDTDPPALGHLRIGSLVYGISFEEVSFRYRADAAAALDRVSFRIPAGKTTALIGASGSGKTTIVNLLLRLYSVDEGTILVDGSPLDDVRRTNWLDLLSVAGQDIDLIEGTVFDNVRMANERASQAQIIEALTLAGISEFIESLPEKYDTWVGQQGQRFSGGQRQRIGLARAVLRNPQFLILDEALSALDRDLEESVRRAIEVKFSDRTILRITHRLETVVDAHHVICIEAGRVSAEGSPSDLLRNPESPLCKALMDRHSIVEPVAGRMLR</sequence>
<organism evidence="14 15">
    <name type="scientific">Bradyrhizobium cytisi</name>
    <dbReference type="NCBI Taxonomy" id="515489"/>
    <lineage>
        <taxon>Bacteria</taxon>
        <taxon>Pseudomonadati</taxon>
        <taxon>Pseudomonadota</taxon>
        <taxon>Alphaproteobacteria</taxon>
        <taxon>Hyphomicrobiales</taxon>
        <taxon>Nitrobacteraceae</taxon>
        <taxon>Bradyrhizobium</taxon>
    </lineage>
</organism>
<dbReference type="InterPro" id="IPR039421">
    <property type="entry name" value="Type_1_exporter"/>
</dbReference>
<evidence type="ECO:0000313" key="14">
    <source>
        <dbReference type="EMBL" id="TYL87163.1"/>
    </source>
</evidence>
<dbReference type="GO" id="GO:0005524">
    <property type="term" value="F:ATP binding"/>
    <property type="evidence" value="ECO:0007669"/>
    <property type="project" value="UniProtKB-KW"/>
</dbReference>
<protein>
    <submittedName>
        <fullName evidence="14">ABC transporter ATP-binding protein</fullName>
    </submittedName>
</protein>
<keyword evidence="7 14" id="KW-0067">ATP-binding</keyword>
<feature type="transmembrane region" description="Helical" evidence="11">
    <location>
        <begin position="86"/>
        <end position="110"/>
    </location>
</feature>
<evidence type="ECO:0000256" key="11">
    <source>
        <dbReference type="SAM" id="Phobius"/>
    </source>
</evidence>
<dbReference type="Pfam" id="PF00664">
    <property type="entry name" value="ABC_membrane"/>
    <property type="match status" value="1"/>
</dbReference>
<dbReference type="Pfam" id="PF00005">
    <property type="entry name" value="ABC_tran"/>
    <property type="match status" value="1"/>
</dbReference>
<name>A0A5S4WYT9_9BRAD</name>